<protein>
    <recommendedName>
        <fullName evidence="3">2-amino-4-hydroxy-6-hydroxymethyldihydropteridine diphosphokinase</fullName>
        <ecNumber evidence="3">2.7.6.3</ecNumber>
    </recommendedName>
</protein>
<keyword evidence="8" id="KW-0289">Folate biosynthesis</keyword>
<evidence type="ECO:0000256" key="4">
    <source>
        <dbReference type="ARBA" id="ARBA00022679"/>
    </source>
</evidence>
<dbReference type="GO" id="GO:0016301">
    <property type="term" value="F:kinase activity"/>
    <property type="evidence" value="ECO:0007669"/>
    <property type="project" value="UniProtKB-KW"/>
</dbReference>
<keyword evidence="11" id="KW-1185">Reference proteome</keyword>
<organism evidence="10 11">
    <name type="scientific">Ornithinibacillus halotolerans</name>
    <dbReference type="NCBI Taxonomy" id="1274357"/>
    <lineage>
        <taxon>Bacteria</taxon>
        <taxon>Bacillati</taxon>
        <taxon>Bacillota</taxon>
        <taxon>Bacilli</taxon>
        <taxon>Bacillales</taxon>
        <taxon>Bacillaceae</taxon>
        <taxon>Ornithinibacillus</taxon>
    </lineage>
</organism>
<evidence type="ECO:0000256" key="6">
    <source>
        <dbReference type="ARBA" id="ARBA00022777"/>
    </source>
</evidence>
<proteinExistence type="predicted"/>
<dbReference type="CDD" id="cd00483">
    <property type="entry name" value="HPPK"/>
    <property type="match status" value="1"/>
</dbReference>
<evidence type="ECO:0000256" key="1">
    <source>
        <dbReference type="ARBA" id="ARBA00000198"/>
    </source>
</evidence>
<keyword evidence="4" id="KW-0808">Transferase</keyword>
<evidence type="ECO:0000256" key="7">
    <source>
        <dbReference type="ARBA" id="ARBA00022840"/>
    </source>
</evidence>
<feature type="domain" description="7,8-dihydro-6-hydroxymethylpterin-pyrophosphokinase" evidence="9">
    <location>
        <begin position="88"/>
        <end position="99"/>
    </location>
</feature>
<dbReference type="Pfam" id="PF01288">
    <property type="entry name" value="HPPK"/>
    <property type="match status" value="1"/>
</dbReference>
<name>A0A916W647_9BACI</name>
<evidence type="ECO:0000256" key="3">
    <source>
        <dbReference type="ARBA" id="ARBA00013253"/>
    </source>
</evidence>
<reference evidence="10" key="1">
    <citation type="journal article" date="2014" name="Int. J. Syst. Evol. Microbiol.">
        <title>Complete genome sequence of Corynebacterium casei LMG S-19264T (=DSM 44701T), isolated from a smear-ripened cheese.</title>
        <authorList>
            <consortium name="US DOE Joint Genome Institute (JGI-PGF)"/>
            <person name="Walter F."/>
            <person name="Albersmeier A."/>
            <person name="Kalinowski J."/>
            <person name="Ruckert C."/>
        </authorList>
    </citation>
    <scope>NUCLEOTIDE SEQUENCE</scope>
    <source>
        <strain evidence="10">CGMCC 1.12408</strain>
    </source>
</reference>
<comment type="catalytic activity">
    <reaction evidence="1">
        <text>6-hydroxymethyl-7,8-dihydropterin + ATP = (7,8-dihydropterin-6-yl)methyl diphosphate + AMP + H(+)</text>
        <dbReference type="Rhea" id="RHEA:11412"/>
        <dbReference type="ChEBI" id="CHEBI:15378"/>
        <dbReference type="ChEBI" id="CHEBI:30616"/>
        <dbReference type="ChEBI" id="CHEBI:44841"/>
        <dbReference type="ChEBI" id="CHEBI:72950"/>
        <dbReference type="ChEBI" id="CHEBI:456215"/>
        <dbReference type="EC" id="2.7.6.3"/>
    </reaction>
</comment>
<evidence type="ECO:0000259" key="9">
    <source>
        <dbReference type="PROSITE" id="PS00794"/>
    </source>
</evidence>
<dbReference type="GO" id="GO:0046656">
    <property type="term" value="P:folic acid biosynthetic process"/>
    <property type="evidence" value="ECO:0007669"/>
    <property type="project" value="UniProtKB-KW"/>
</dbReference>
<dbReference type="NCBIfam" id="TIGR01498">
    <property type="entry name" value="folK"/>
    <property type="match status" value="1"/>
</dbReference>
<dbReference type="GO" id="GO:0003848">
    <property type="term" value="F:2-amino-4-hydroxy-6-hydroxymethyldihydropteridine diphosphokinase activity"/>
    <property type="evidence" value="ECO:0007669"/>
    <property type="project" value="UniProtKB-EC"/>
</dbReference>
<keyword evidence="6" id="KW-0418">Kinase</keyword>
<dbReference type="SUPFAM" id="SSF55083">
    <property type="entry name" value="6-hydroxymethyl-7,8-dihydropterin pyrophosphokinase, HPPK"/>
    <property type="match status" value="1"/>
</dbReference>
<dbReference type="EC" id="2.7.6.3" evidence="3"/>
<dbReference type="RefSeq" id="WP_188383936.1">
    <property type="nucleotide sequence ID" value="NZ_BMEY01000005.1"/>
</dbReference>
<evidence type="ECO:0000313" key="10">
    <source>
        <dbReference type="EMBL" id="GGA71071.1"/>
    </source>
</evidence>
<dbReference type="Proteomes" id="UP000613512">
    <property type="component" value="Unassembled WGS sequence"/>
</dbReference>
<gene>
    <name evidence="10" type="ORF">GCM10008025_13750</name>
</gene>
<evidence type="ECO:0000256" key="2">
    <source>
        <dbReference type="ARBA" id="ARBA00005051"/>
    </source>
</evidence>
<dbReference type="EMBL" id="BMEY01000005">
    <property type="protein sequence ID" value="GGA71071.1"/>
    <property type="molecule type" value="Genomic_DNA"/>
</dbReference>
<dbReference type="Gene3D" id="3.30.70.560">
    <property type="entry name" value="7,8-Dihydro-6-hydroxymethylpterin-pyrophosphokinase HPPK"/>
    <property type="match status" value="1"/>
</dbReference>
<dbReference type="AlphaFoldDB" id="A0A916W647"/>
<evidence type="ECO:0000256" key="8">
    <source>
        <dbReference type="ARBA" id="ARBA00022909"/>
    </source>
</evidence>
<keyword evidence="7" id="KW-0067">ATP-binding</keyword>
<dbReference type="InterPro" id="IPR035907">
    <property type="entry name" value="Hppk_sf"/>
</dbReference>
<comment type="pathway">
    <text evidence="2">Cofactor biosynthesis; tetrahydrofolate biosynthesis; 2-amino-4-hydroxy-6-hydroxymethyl-7,8-dihydropteridine diphosphate from 7,8-dihydroneopterin triphosphate: step 4/4.</text>
</comment>
<sequence length="170" mass="19389">MNKAYIALGTNIEPRIKYLKDAISILEESQMIQIQSKSSIYETPPVGYTDQADFLNMVIELKTSLTSNQLLTLCQQIEGELGRKRVIRNGPRTIDLDILVYNQESKKTDELILPHPRMHQRGFVLIPLNEIAPDLAVPTLKSSVSELLQALPEKEKRDITQWIQTDSEEE</sequence>
<dbReference type="InterPro" id="IPR000550">
    <property type="entry name" value="Hppk"/>
</dbReference>
<reference evidence="10" key="2">
    <citation type="submission" date="2020-09" db="EMBL/GenBank/DDBJ databases">
        <authorList>
            <person name="Sun Q."/>
            <person name="Zhou Y."/>
        </authorList>
    </citation>
    <scope>NUCLEOTIDE SEQUENCE</scope>
    <source>
        <strain evidence="10">CGMCC 1.12408</strain>
    </source>
</reference>
<dbReference type="PANTHER" id="PTHR43071:SF1">
    <property type="entry name" value="2-AMINO-4-HYDROXY-6-HYDROXYMETHYLDIHYDROPTERIDINE PYROPHOSPHOKINASE"/>
    <property type="match status" value="1"/>
</dbReference>
<keyword evidence="5" id="KW-0547">Nucleotide-binding</keyword>
<evidence type="ECO:0000313" key="11">
    <source>
        <dbReference type="Proteomes" id="UP000613512"/>
    </source>
</evidence>
<dbReference type="PROSITE" id="PS00794">
    <property type="entry name" value="HPPK"/>
    <property type="match status" value="1"/>
</dbReference>
<evidence type="ECO:0000256" key="5">
    <source>
        <dbReference type="ARBA" id="ARBA00022741"/>
    </source>
</evidence>
<comment type="caution">
    <text evidence="10">The sequence shown here is derived from an EMBL/GenBank/DDBJ whole genome shotgun (WGS) entry which is preliminary data.</text>
</comment>
<dbReference type="GO" id="GO:0005524">
    <property type="term" value="F:ATP binding"/>
    <property type="evidence" value="ECO:0007669"/>
    <property type="project" value="UniProtKB-KW"/>
</dbReference>
<accession>A0A916W647</accession>
<dbReference type="PANTHER" id="PTHR43071">
    <property type="entry name" value="2-AMINO-4-HYDROXY-6-HYDROXYMETHYLDIHYDROPTERIDINE PYROPHOSPHOKINASE"/>
    <property type="match status" value="1"/>
</dbReference>